<evidence type="ECO:0000313" key="2">
    <source>
        <dbReference type="Proteomes" id="UP001189429"/>
    </source>
</evidence>
<sequence>MRTSVWTAPDGQSTSEAIKTVIADGFKAALCQGGLGYASDDMKIGIDTDTLEKWSANILGPLTSLDVRGGFFAQLAVESALKSLSEEGDFNAGFKGLAMTRMISERRCITEVAYKIRVMLAHVRIKRKQWSKLPRPADQAREHPAGLVAVYEKFAQSPSKQARAKCDNPFLSFQSNEHDNDENDLEVDDEPVPITSSIVMGDRVCYAKMLMSDGRCVIADKYTVDEIGFIVAHFPITDETYSTEIMGIHLEPHGQFILRPAIPATAPKLKRGLGVRKSYTLSREDEISKISVILNVQAFYISHVDHVPPTVEQKIDNKGGVTMSFRHAPEDTWEMAKLLAGWAVEGGAS</sequence>
<gene>
    <name evidence="1" type="ORF">PCOR1329_LOCUS58386</name>
</gene>
<evidence type="ECO:0000313" key="1">
    <source>
        <dbReference type="EMBL" id="CAK0873085.1"/>
    </source>
</evidence>
<dbReference type="Proteomes" id="UP001189429">
    <property type="component" value="Unassembled WGS sequence"/>
</dbReference>
<protein>
    <submittedName>
        <fullName evidence="1">Uncharacterized protein</fullName>
    </submittedName>
</protein>
<keyword evidence="2" id="KW-1185">Reference proteome</keyword>
<name>A0ABN9VIP5_9DINO</name>
<proteinExistence type="predicted"/>
<reference evidence="1" key="1">
    <citation type="submission" date="2023-10" db="EMBL/GenBank/DDBJ databases">
        <authorList>
            <person name="Chen Y."/>
            <person name="Shah S."/>
            <person name="Dougan E. K."/>
            <person name="Thang M."/>
            <person name="Chan C."/>
        </authorList>
    </citation>
    <scope>NUCLEOTIDE SEQUENCE [LARGE SCALE GENOMIC DNA]</scope>
</reference>
<dbReference type="EMBL" id="CAUYUJ010017238">
    <property type="protein sequence ID" value="CAK0873085.1"/>
    <property type="molecule type" value="Genomic_DNA"/>
</dbReference>
<organism evidence="1 2">
    <name type="scientific">Prorocentrum cordatum</name>
    <dbReference type="NCBI Taxonomy" id="2364126"/>
    <lineage>
        <taxon>Eukaryota</taxon>
        <taxon>Sar</taxon>
        <taxon>Alveolata</taxon>
        <taxon>Dinophyceae</taxon>
        <taxon>Prorocentrales</taxon>
        <taxon>Prorocentraceae</taxon>
        <taxon>Prorocentrum</taxon>
    </lineage>
</organism>
<accession>A0ABN9VIP5</accession>
<comment type="caution">
    <text evidence="1">The sequence shown here is derived from an EMBL/GenBank/DDBJ whole genome shotgun (WGS) entry which is preliminary data.</text>
</comment>